<organism evidence="1 2">
    <name type="scientific">Providencia rettgeri</name>
    <dbReference type="NCBI Taxonomy" id="587"/>
    <lineage>
        <taxon>Bacteria</taxon>
        <taxon>Pseudomonadati</taxon>
        <taxon>Pseudomonadota</taxon>
        <taxon>Gammaproteobacteria</taxon>
        <taxon>Enterobacterales</taxon>
        <taxon>Morganellaceae</taxon>
        <taxon>Providencia</taxon>
    </lineage>
</organism>
<accession>A0A939NFP6</accession>
<evidence type="ECO:0000313" key="1">
    <source>
        <dbReference type="EMBL" id="MBO1915891.1"/>
    </source>
</evidence>
<dbReference type="Proteomes" id="UP000664477">
    <property type="component" value="Unassembled WGS sequence"/>
</dbReference>
<proteinExistence type="predicted"/>
<protein>
    <submittedName>
        <fullName evidence="1">Uncharacterized protein</fullName>
    </submittedName>
</protein>
<gene>
    <name evidence="1" type="ORF">J4727_03625</name>
</gene>
<name>A0A939NFP6_PRORE</name>
<reference evidence="1" key="1">
    <citation type="submission" date="2021-03" db="EMBL/GenBank/DDBJ databases">
        <title>Molecular epidemiology and mechanisms of colistin and carbapenem resistance in Enterobacteriaceae from clinical isolates, the environment and porcine samples in Pretoria, South Africa.</title>
        <authorList>
            <person name="Bogoshi D."/>
            <person name="Mbelle N.M."/>
            <person name="Naidoo V."/>
            <person name="Osei Sekyere J."/>
        </authorList>
    </citation>
    <scope>NUCLEOTIDE SEQUENCE</scope>
    <source>
        <strain evidence="1">C052</strain>
    </source>
</reference>
<dbReference type="AlphaFoldDB" id="A0A939NFP6"/>
<sequence>MPELCIYPRIYVLNLNMVMYEKGIGGIAFRSSFCLAHLSALRVLALINGLKLQKMMPDMAASISTESTSIWCV</sequence>
<dbReference type="EMBL" id="JAGETQ010000011">
    <property type="protein sequence ID" value="MBO1915891.1"/>
    <property type="molecule type" value="Genomic_DNA"/>
</dbReference>
<comment type="caution">
    <text evidence="1">The sequence shown here is derived from an EMBL/GenBank/DDBJ whole genome shotgun (WGS) entry which is preliminary data.</text>
</comment>
<evidence type="ECO:0000313" key="2">
    <source>
        <dbReference type="Proteomes" id="UP000664477"/>
    </source>
</evidence>